<comment type="caution">
    <text evidence="2">The sequence shown here is derived from an EMBL/GenBank/DDBJ whole genome shotgun (WGS) entry which is preliminary data.</text>
</comment>
<evidence type="ECO:0000313" key="4">
    <source>
        <dbReference type="Proteomes" id="UP001408789"/>
    </source>
</evidence>
<evidence type="ECO:0000256" key="1">
    <source>
        <dbReference type="SAM" id="SignalP"/>
    </source>
</evidence>
<gene>
    <name evidence="2" type="ORF">SSX86_013768</name>
    <name evidence="3" type="ORF">SSX86_013771</name>
</gene>
<feature type="signal peptide" evidence="1">
    <location>
        <begin position="1"/>
        <end position="19"/>
    </location>
</feature>
<keyword evidence="1" id="KW-0732">Signal</keyword>
<sequence length="194" mass="21511">MEAHLAFFLLCCFTTACYAHNVHLSTLNQSLIVSDSAATGQVLKAGINNITITWALNPNLTVVDSNYTTVEAKLCYAPVSQTGRDDRKTDDNLDLDKTCPIDITDGPYKRSNNSFTWVIPNNTTSATYFVRVYVINARNHEIAYGQTTDAAKTTNLFQIDGVVSEQNESAAWPVVGNSFGYRYAWLLMLIILIL</sequence>
<reference evidence="2 4" key="1">
    <citation type="submission" date="2024-04" db="EMBL/GenBank/DDBJ databases">
        <title>The reference genome of an endangered Asteraceae, Deinandra increscens subsp. villosa, native to the Central Coast of California.</title>
        <authorList>
            <person name="Guilliams M."/>
            <person name="Hasenstab-Lehman K."/>
            <person name="Meyer R."/>
            <person name="Mcevoy S."/>
        </authorList>
    </citation>
    <scope>NUCLEOTIDE SEQUENCE [LARGE SCALE GENOMIC DNA]</scope>
    <source>
        <tissue evidence="2">Leaf</tissue>
    </source>
</reference>
<keyword evidence="4" id="KW-1185">Reference proteome</keyword>
<dbReference type="Proteomes" id="UP001408789">
    <property type="component" value="Unassembled WGS sequence"/>
</dbReference>
<dbReference type="AlphaFoldDB" id="A0AAP0D0M4"/>
<dbReference type="PANTHER" id="PTHR34806">
    <property type="entry name" value="HIGH-AFFINITY NITRATE TRANSPORTER 3.2"/>
    <property type="match status" value="1"/>
</dbReference>
<protein>
    <recommendedName>
        <fullName evidence="5">High-affinity nitrate transporter</fullName>
    </recommendedName>
</protein>
<evidence type="ECO:0000313" key="2">
    <source>
        <dbReference type="EMBL" id="KAK9066446.1"/>
    </source>
</evidence>
<dbReference type="InterPro" id="IPR016605">
    <property type="entry name" value="Transptr_NO3_Nar2"/>
</dbReference>
<dbReference type="EMBL" id="JBCNJP010000015">
    <property type="protein sequence ID" value="KAK9066446.1"/>
    <property type="molecule type" value="Genomic_DNA"/>
</dbReference>
<dbReference type="PANTHER" id="PTHR34806:SF11">
    <property type="entry name" value="HIGH-AFFINITY NITRATE TRANSPORTER"/>
    <property type="match status" value="1"/>
</dbReference>
<accession>A0AAP0D0M4</accession>
<feature type="chain" id="PRO_5044711430" description="High-affinity nitrate transporter" evidence="1">
    <location>
        <begin position="20"/>
        <end position="194"/>
    </location>
</feature>
<dbReference type="GO" id="GO:0010167">
    <property type="term" value="P:response to nitrate"/>
    <property type="evidence" value="ECO:0007669"/>
    <property type="project" value="InterPro"/>
</dbReference>
<evidence type="ECO:0000313" key="3">
    <source>
        <dbReference type="EMBL" id="KAK9066449.1"/>
    </source>
</evidence>
<name>A0AAP0D0M4_9ASTR</name>
<evidence type="ECO:0008006" key="5">
    <source>
        <dbReference type="Google" id="ProtNLM"/>
    </source>
</evidence>
<dbReference type="GO" id="GO:0015112">
    <property type="term" value="F:nitrate transmembrane transporter activity"/>
    <property type="evidence" value="ECO:0007669"/>
    <property type="project" value="TreeGrafter"/>
</dbReference>
<dbReference type="EMBL" id="JBCNJP010000015">
    <property type="protein sequence ID" value="KAK9066449.1"/>
    <property type="molecule type" value="Genomic_DNA"/>
</dbReference>
<dbReference type="Pfam" id="PF16974">
    <property type="entry name" value="NAR2"/>
    <property type="match status" value="1"/>
</dbReference>
<proteinExistence type="predicted"/>
<dbReference type="GO" id="GO:0005886">
    <property type="term" value="C:plasma membrane"/>
    <property type="evidence" value="ECO:0007669"/>
    <property type="project" value="TreeGrafter"/>
</dbReference>
<organism evidence="2 4">
    <name type="scientific">Deinandra increscens subsp. villosa</name>
    <dbReference type="NCBI Taxonomy" id="3103831"/>
    <lineage>
        <taxon>Eukaryota</taxon>
        <taxon>Viridiplantae</taxon>
        <taxon>Streptophyta</taxon>
        <taxon>Embryophyta</taxon>
        <taxon>Tracheophyta</taxon>
        <taxon>Spermatophyta</taxon>
        <taxon>Magnoliopsida</taxon>
        <taxon>eudicotyledons</taxon>
        <taxon>Gunneridae</taxon>
        <taxon>Pentapetalae</taxon>
        <taxon>asterids</taxon>
        <taxon>campanulids</taxon>
        <taxon>Asterales</taxon>
        <taxon>Asteraceae</taxon>
        <taxon>Asteroideae</taxon>
        <taxon>Heliantheae alliance</taxon>
        <taxon>Madieae</taxon>
        <taxon>Madiinae</taxon>
        <taxon>Deinandra</taxon>
    </lineage>
</organism>